<proteinExistence type="inferred from homology"/>
<keyword evidence="3" id="KW-0479">Metal-binding</keyword>
<dbReference type="CDD" id="cd00685">
    <property type="entry name" value="Trans_IPPS_HT"/>
    <property type="match status" value="1"/>
</dbReference>
<dbReference type="PROSITE" id="PS00723">
    <property type="entry name" value="POLYPRENYL_SYNTHASE_1"/>
    <property type="match status" value="1"/>
</dbReference>
<keyword evidence="6" id="KW-0456">Lyase</keyword>
<keyword evidence="12" id="KW-1185">Reference proteome</keyword>
<evidence type="ECO:0000313" key="12">
    <source>
        <dbReference type="Proteomes" id="UP000188318"/>
    </source>
</evidence>
<comment type="pathway">
    <text evidence="1">Secondary metabolite biosynthesis; terpenoid biosynthesis.</text>
</comment>
<dbReference type="GO" id="GO:0008299">
    <property type="term" value="P:isoprenoid biosynthetic process"/>
    <property type="evidence" value="ECO:0007669"/>
    <property type="project" value="UniProtKB-KW"/>
</dbReference>
<keyword evidence="2" id="KW-0808">Transferase</keyword>
<dbReference type="InterPro" id="IPR000092">
    <property type="entry name" value="Polyprenyl_synt"/>
</dbReference>
<organism evidence="11 12">
    <name type="scientific">Aspergillus carbonarius (strain ITEM 5010)</name>
    <dbReference type="NCBI Taxonomy" id="602072"/>
    <lineage>
        <taxon>Eukaryota</taxon>
        <taxon>Fungi</taxon>
        <taxon>Dikarya</taxon>
        <taxon>Ascomycota</taxon>
        <taxon>Pezizomycotina</taxon>
        <taxon>Eurotiomycetes</taxon>
        <taxon>Eurotiomycetidae</taxon>
        <taxon>Eurotiales</taxon>
        <taxon>Aspergillaceae</taxon>
        <taxon>Aspergillus</taxon>
        <taxon>Aspergillus subgen. Circumdati</taxon>
    </lineage>
</organism>
<dbReference type="SFLD" id="SFLDS00005">
    <property type="entry name" value="Isoprenoid_Synthase_Type_I"/>
    <property type="match status" value="1"/>
</dbReference>
<keyword evidence="4" id="KW-0460">Magnesium</keyword>
<evidence type="ECO:0000256" key="7">
    <source>
        <dbReference type="ARBA" id="ARBA00023268"/>
    </source>
</evidence>
<dbReference type="AlphaFoldDB" id="A0A1R3RQW9"/>
<sequence>MAPTIELPLDTSDPVPRASSDIQGFCDAYPLRRHKLEDAANEGSLQCRADWETYIGPTERWGCGNPWEGHFAAVVLPFCRPDRIAVISYIFEYAFLYDSVVESVAKSTLNINADDIGLDEAEYRTVRSITGTKQIQSKMLLELLSVDTHCAEVVIDAWKTMIDTTAKQDKTRTFSDLEEYVDYRIIDTGAPFVDTLMRFGMDIYLTPEEEEIIAPIVKPCYAALGLANDYFSFDVEWEEFKEEESATTAMTNAVWLFMQWHQVDQQAAKRCVQEVTNKYEKEYRQRVQEFVSGQGKTNAKVQVYLSALGYQIPGNVSWSLRCPRYHPWLGGEARAILHDSTGEIQNAWKPRSISGKSDTSQSSVWSGASDSSPRSSISSAPSIDVTRLSDRADLGSEVRIYRRLLSPAEYISSLPSKGVREAFIDALNVWLVLPDSQVNVLKSIAKTLHNASLMLDDIEDSSPLRRGQPATHTIFGQGSTINSANFLLIQAMDQVRRLEDPACLDIFVEEMRNLFIGQSHDLYWTQQGECPTEDEYMEMIRQKTGGLFRLLARLMMQKAPAQQNSHIALGPLIDLLGEYFQIRDDYKNLTEEYTGQKGFCEDLDEGKFSFPLIHALKSHPEDRELRKILQRAHESGGLDVPAKQCVLHHFHQSGSMQYTQRILQGLMEEIKHRISQVEKEAGSSNWVLRLLVHRLEV</sequence>
<evidence type="ECO:0000256" key="4">
    <source>
        <dbReference type="ARBA" id="ARBA00022842"/>
    </source>
</evidence>
<dbReference type="Pfam" id="PF19086">
    <property type="entry name" value="Terpene_syn_C_2"/>
    <property type="match status" value="1"/>
</dbReference>
<protein>
    <recommendedName>
        <fullName evidence="13">Geranylgeranyl pyrophosphate synthase</fullName>
    </recommendedName>
</protein>
<dbReference type="GO" id="GO:0004659">
    <property type="term" value="F:prenyltransferase activity"/>
    <property type="evidence" value="ECO:0007669"/>
    <property type="project" value="InterPro"/>
</dbReference>
<dbReference type="OrthoDB" id="6921389at2759"/>
<keyword evidence="5" id="KW-0414">Isoprene biosynthesis</keyword>
<evidence type="ECO:0000256" key="1">
    <source>
        <dbReference type="ARBA" id="ARBA00004721"/>
    </source>
</evidence>
<dbReference type="InterPro" id="IPR033749">
    <property type="entry name" value="Polyprenyl_synt_CS"/>
</dbReference>
<dbReference type="GO" id="GO:0016829">
    <property type="term" value="F:lyase activity"/>
    <property type="evidence" value="ECO:0007669"/>
    <property type="project" value="UniProtKB-KW"/>
</dbReference>
<dbReference type="PANTHER" id="PTHR12001">
    <property type="entry name" value="GERANYLGERANYL PYROPHOSPHATE SYNTHASE"/>
    <property type="match status" value="1"/>
</dbReference>
<gene>
    <name evidence="11" type="ORF">ASPCADRAFT_145702</name>
</gene>
<dbReference type="EMBL" id="KV907498">
    <property type="protein sequence ID" value="OOF96881.1"/>
    <property type="molecule type" value="Genomic_DNA"/>
</dbReference>
<evidence type="ECO:0008006" key="13">
    <source>
        <dbReference type="Google" id="ProtNLM"/>
    </source>
</evidence>
<accession>A0A1R3RQW9</accession>
<dbReference type="GO" id="GO:0043386">
    <property type="term" value="P:mycotoxin biosynthetic process"/>
    <property type="evidence" value="ECO:0007669"/>
    <property type="project" value="UniProtKB-ARBA"/>
</dbReference>
<dbReference type="GO" id="GO:0046872">
    <property type="term" value="F:metal ion binding"/>
    <property type="evidence" value="ECO:0007669"/>
    <property type="project" value="UniProtKB-KW"/>
</dbReference>
<evidence type="ECO:0000256" key="8">
    <source>
        <dbReference type="ARBA" id="ARBA00038363"/>
    </source>
</evidence>
<dbReference type="Gene3D" id="1.10.600.10">
    <property type="entry name" value="Farnesyl Diphosphate Synthase"/>
    <property type="match status" value="2"/>
</dbReference>
<evidence type="ECO:0000256" key="10">
    <source>
        <dbReference type="SAM" id="MobiDB-lite"/>
    </source>
</evidence>
<evidence type="ECO:0000256" key="5">
    <source>
        <dbReference type="ARBA" id="ARBA00023229"/>
    </source>
</evidence>
<dbReference type="PANTHER" id="PTHR12001:SF72">
    <property type="entry name" value="THIJ_PFPI FAMILY PROTEIN (AFU_ORTHOLOGUE AFUA_3G01210)-RELATED"/>
    <property type="match status" value="1"/>
</dbReference>
<evidence type="ECO:0000256" key="6">
    <source>
        <dbReference type="ARBA" id="ARBA00023239"/>
    </source>
</evidence>
<dbReference type="SUPFAM" id="SSF48576">
    <property type="entry name" value="Terpenoid synthases"/>
    <property type="match status" value="2"/>
</dbReference>
<dbReference type="VEuPathDB" id="FungiDB:ASPCADRAFT_145702"/>
<comment type="similarity">
    <text evidence="9">In the N-terminal section; belongs to the terpene synthase family.</text>
</comment>
<dbReference type="GO" id="GO:0046165">
    <property type="term" value="P:alcohol biosynthetic process"/>
    <property type="evidence" value="ECO:0007669"/>
    <property type="project" value="UniProtKB-ARBA"/>
</dbReference>
<name>A0A1R3RQW9_ASPC5</name>
<evidence type="ECO:0000256" key="9">
    <source>
        <dbReference type="ARBA" id="ARBA00038372"/>
    </source>
</evidence>
<evidence type="ECO:0000256" key="3">
    <source>
        <dbReference type="ARBA" id="ARBA00022723"/>
    </source>
</evidence>
<dbReference type="STRING" id="602072.A0A1R3RQW9"/>
<dbReference type="InterPro" id="IPR008949">
    <property type="entry name" value="Isoprenoid_synthase_dom_sf"/>
</dbReference>
<dbReference type="OMA" id="VKPCYAA"/>
<dbReference type="Pfam" id="PF00348">
    <property type="entry name" value="polyprenyl_synt"/>
    <property type="match status" value="1"/>
</dbReference>
<evidence type="ECO:0000313" key="11">
    <source>
        <dbReference type="EMBL" id="OOF96881.1"/>
    </source>
</evidence>
<feature type="region of interest" description="Disordered" evidence="10">
    <location>
        <begin position="348"/>
        <end position="380"/>
    </location>
</feature>
<feature type="compositionally biased region" description="Polar residues" evidence="10">
    <location>
        <begin position="354"/>
        <end position="365"/>
    </location>
</feature>
<dbReference type="PROSITE" id="PS00444">
    <property type="entry name" value="POLYPRENYL_SYNTHASE_2"/>
    <property type="match status" value="1"/>
</dbReference>
<reference evidence="12" key="1">
    <citation type="journal article" date="2017" name="Genome Biol.">
        <title>Comparative genomics reveals high biological diversity and specific adaptations in the industrially and medically important fungal genus Aspergillus.</title>
        <authorList>
            <person name="de Vries R.P."/>
            <person name="Riley R."/>
            <person name="Wiebenga A."/>
            <person name="Aguilar-Osorio G."/>
            <person name="Amillis S."/>
            <person name="Uchima C.A."/>
            <person name="Anderluh G."/>
            <person name="Asadollahi M."/>
            <person name="Askin M."/>
            <person name="Barry K."/>
            <person name="Battaglia E."/>
            <person name="Bayram O."/>
            <person name="Benocci T."/>
            <person name="Braus-Stromeyer S.A."/>
            <person name="Caldana C."/>
            <person name="Canovas D."/>
            <person name="Cerqueira G.C."/>
            <person name="Chen F."/>
            <person name="Chen W."/>
            <person name="Choi C."/>
            <person name="Clum A."/>
            <person name="Dos Santos R.A."/>
            <person name="Damasio A.R."/>
            <person name="Diallinas G."/>
            <person name="Emri T."/>
            <person name="Fekete E."/>
            <person name="Flipphi M."/>
            <person name="Freyberg S."/>
            <person name="Gallo A."/>
            <person name="Gournas C."/>
            <person name="Habgood R."/>
            <person name="Hainaut M."/>
            <person name="Harispe M.L."/>
            <person name="Henrissat B."/>
            <person name="Hilden K.S."/>
            <person name="Hope R."/>
            <person name="Hossain A."/>
            <person name="Karabika E."/>
            <person name="Karaffa L."/>
            <person name="Karanyi Z."/>
            <person name="Krasevec N."/>
            <person name="Kuo A."/>
            <person name="Kusch H."/>
            <person name="LaButti K."/>
            <person name="Lagendijk E.L."/>
            <person name="Lapidus A."/>
            <person name="Levasseur A."/>
            <person name="Lindquist E."/>
            <person name="Lipzen A."/>
            <person name="Logrieco A.F."/>
            <person name="MacCabe A."/>
            <person name="Maekelae M.R."/>
            <person name="Malavazi I."/>
            <person name="Melin P."/>
            <person name="Meyer V."/>
            <person name="Mielnichuk N."/>
            <person name="Miskei M."/>
            <person name="Molnar A.P."/>
            <person name="Mule G."/>
            <person name="Ngan C.Y."/>
            <person name="Orejas M."/>
            <person name="Orosz E."/>
            <person name="Ouedraogo J.P."/>
            <person name="Overkamp K.M."/>
            <person name="Park H.-S."/>
            <person name="Perrone G."/>
            <person name="Piumi F."/>
            <person name="Punt P.J."/>
            <person name="Ram A.F."/>
            <person name="Ramon A."/>
            <person name="Rauscher S."/>
            <person name="Record E."/>
            <person name="Riano-Pachon D.M."/>
            <person name="Robert V."/>
            <person name="Roehrig J."/>
            <person name="Ruller R."/>
            <person name="Salamov A."/>
            <person name="Salih N.S."/>
            <person name="Samson R.A."/>
            <person name="Sandor E."/>
            <person name="Sanguinetti M."/>
            <person name="Schuetze T."/>
            <person name="Sepcic K."/>
            <person name="Shelest E."/>
            <person name="Sherlock G."/>
            <person name="Sophianopoulou V."/>
            <person name="Squina F.M."/>
            <person name="Sun H."/>
            <person name="Susca A."/>
            <person name="Todd R.B."/>
            <person name="Tsang A."/>
            <person name="Unkles S.E."/>
            <person name="van de Wiele N."/>
            <person name="van Rossen-Uffink D."/>
            <person name="Oliveira J.V."/>
            <person name="Vesth T.C."/>
            <person name="Visser J."/>
            <person name="Yu J.-H."/>
            <person name="Zhou M."/>
            <person name="Andersen M.R."/>
            <person name="Archer D.B."/>
            <person name="Baker S.E."/>
            <person name="Benoit I."/>
            <person name="Brakhage A.A."/>
            <person name="Braus G.H."/>
            <person name="Fischer R."/>
            <person name="Frisvad J.C."/>
            <person name="Goldman G.H."/>
            <person name="Houbraken J."/>
            <person name="Oakley B."/>
            <person name="Pocsi I."/>
            <person name="Scazzocchio C."/>
            <person name="Seiboth B."/>
            <person name="vanKuyk P.A."/>
            <person name="Wortman J."/>
            <person name="Dyer P.S."/>
            <person name="Grigoriev I.V."/>
        </authorList>
    </citation>
    <scope>NUCLEOTIDE SEQUENCE [LARGE SCALE GENOMIC DNA]</scope>
    <source>
        <strain evidence="12">ITEM 5010</strain>
    </source>
</reference>
<comment type="similarity">
    <text evidence="8">In the C-terminal section; belongs to the FPP/GGPP synthase family.</text>
</comment>
<keyword evidence="7" id="KW-0511">Multifunctional enzyme</keyword>
<evidence type="ECO:0000256" key="2">
    <source>
        <dbReference type="ARBA" id="ARBA00022679"/>
    </source>
</evidence>
<dbReference type="Proteomes" id="UP000188318">
    <property type="component" value="Unassembled WGS sequence"/>
</dbReference>
<feature type="compositionally biased region" description="Low complexity" evidence="10">
    <location>
        <begin position="366"/>
        <end position="380"/>
    </location>
</feature>